<feature type="domain" description="MotA/TolQ/ExbB proton channel" evidence="8">
    <location>
        <begin position="81"/>
        <end position="183"/>
    </location>
</feature>
<organism evidence="9 10">
    <name type="scientific">SAR86 cluster bacterium SAR86B</name>
    <dbReference type="NCBI Taxonomy" id="1123867"/>
    <lineage>
        <taxon>Bacteria</taxon>
        <taxon>Pseudomonadati</taxon>
        <taxon>Pseudomonadota</taxon>
        <taxon>Gammaproteobacteria</taxon>
        <taxon>SAR86 cluster</taxon>
    </lineage>
</organism>
<keyword evidence="5 7" id="KW-0472">Membrane</keyword>
<evidence type="ECO:0000259" key="8">
    <source>
        <dbReference type="Pfam" id="PF01618"/>
    </source>
</evidence>
<dbReference type="Proteomes" id="UP000010116">
    <property type="component" value="Unassembled WGS sequence"/>
</dbReference>
<dbReference type="GO" id="GO:0017038">
    <property type="term" value="P:protein import"/>
    <property type="evidence" value="ECO:0007669"/>
    <property type="project" value="TreeGrafter"/>
</dbReference>
<gene>
    <name evidence="9" type="ORF">NT02SARS_1123</name>
</gene>
<dbReference type="HOGENOM" id="CLU_053325_4_5_6"/>
<accession>J4V1U5</accession>
<dbReference type="EMBL" id="JH611190">
    <property type="protein sequence ID" value="EJP72552.1"/>
    <property type="molecule type" value="Genomic_DNA"/>
</dbReference>
<dbReference type="InterPro" id="IPR002898">
    <property type="entry name" value="MotA_ExbB_proton_chnl"/>
</dbReference>
<name>J4V1U5_9GAMM</name>
<dbReference type="PANTHER" id="PTHR30625">
    <property type="entry name" value="PROTEIN TOLQ"/>
    <property type="match status" value="1"/>
</dbReference>
<proteinExistence type="inferred from homology"/>
<evidence type="ECO:0000256" key="1">
    <source>
        <dbReference type="ARBA" id="ARBA00004651"/>
    </source>
</evidence>
<protein>
    <submittedName>
        <fullName evidence="9">MotA/TolQ/ExbB proton channel</fullName>
    </submittedName>
</protein>
<feature type="transmembrane region" description="Helical" evidence="7">
    <location>
        <begin position="110"/>
        <end position="134"/>
    </location>
</feature>
<keyword evidence="4 7" id="KW-1133">Transmembrane helix</keyword>
<dbReference type="Pfam" id="PF01618">
    <property type="entry name" value="MotA_ExbB"/>
    <property type="match status" value="1"/>
</dbReference>
<keyword evidence="6" id="KW-0813">Transport</keyword>
<evidence type="ECO:0000256" key="6">
    <source>
        <dbReference type="RuleBase" id="RU004057"/>
    </source>
</evidence>
<dbReference type="GO" id="GO:0005886">
    <property type="term" value="C:plasma membrane"/>
    <property type="evidence" value="ECO:0007669"/>
    <property type="project" value="UniProtKB-SubCell"/>
</dbReference>
<evidence type="ECO:0000313" key="10">
    <source>
        <dbReference type="Proteomes" id="UP000010116"/>
    </source>
</evidence>
<keyword evidence="6" id="KW-0653">Protein transport</keyword>
<evidence type="ECO:0000256" key="3">
    <source>
        <dbReference type="ARBA" id="ARBA00022692"/>
    </source>
</evidence>
<feature type="transmembrane region" description="Helical" evidence="7">
    <location>
        <begin position="12"/>
        <end position="32"/>
    </location>
</feature>
<evidence type="ECO:0000256" key="5">
    <source>
        <dbReference type="ARBA" id="ARBA00023136"/>
    </source>
</evidence>
<sequence>MIEFIQAGGFFMWPLLACSVLIVSICIERIWFLQDRLVLPNGLKDQITNLNNKNLLSDQQRAEIAELSSLGLLLMTCIKYKDLNRQNLESKIEEKVSEVKHNLERNLTMLGTLATISPLIGLLGTVMGMITAFTGLTETSGANPDLLASGISSALITTAFGLLIAVPGLVFHKFFEQRITHHLINLQTEVSEFIDEINI</sequence>
<dbReference type="AlphaFoldDB" id="J4V1U5"/>
<evidence type="ECO:0000313" key="9">
    <source>
        <dbReference type="EMBL" id="EJP72552.1"/>
    </source>
</evidence>
<reference evidence="9 10" key="1">
    <citation type="journal article" date="2012" name="ISME J.">
        <title>Genomic insights to SAR86, an abundant and uncultivated marine bacterial lineage.</title>
        <authorList>
            <person name="Dupont C.L."/>
            <person name="Rusch D.B."/>
            <person name="Yooseph S."/>
            <person name="Lombardo M.J."/>
            <person name="Richter R.A."/>
            <person name="Valas R."/>
            <person name="Novotny M."/>
            <person name="Yee-Greenbaum J."/>
            <person name="Selengut J.D."/>
            <person name="Haft D.H."/>
            <person name="Halpern A.L."/>
            <person name="Lasken R.S."/>
            <person name="Nealson K."/>
            <person name="Friedman R."/>
            <person name="Venter J.C."/>
        </authorList>
    </citation>
    <scope>NUCLEOTIDE SEQUENCE [LARGE SCALE GENOMIC DNA]</scope>
</reference>
<evidence type="ECO:0000256" key="2">
    <source>
        <dbReference type="ARBA" id="ARBA00022475"/>
    </source>
</evidence>
<comment type="similarity">
    <text evidence="6">Belongs to the exbB/tolQ family.</text>
</comment>
<evidence type="ECO:0000256" key="7">
    <source>
        <dbReference type="SAM" id="Phobius"/>
    </source>
</evidence>
<comment type="subcellular location">
    <subcellularLocation>
        <location evidence="1">Cell membrane</location>
        <topology evidence="1">Multi-pass membrane protein</topology>
    </subcellularLocation>
    <subcellularLocation>
        <location evidence="6">Membrane</location>
        <topology evidence="6">Multi-pass membrane protein</topology>
    </subcellularLocation>
</comment>
<keyword evidence="2" id="KW-1003">Cell membrane</keyword>
<dbReference type="PANTHER" id="PTHR30625:SF11">
    <property type="entry name" value="MOTA_TOLQ_EXBB PROTON CHANNEL DOMAIN-CONTAINING PROTEIN"/>
    <property type="match status" value="1"/>
</dbReference>
<feature type="transmembrane region" description="Helical" evidence="7">
    <location>
        <begin position="146"/>
        <end position="171"/>
    </location>
</feature>
<evidence type="ECO:0000256" key="4">
    <source>
        <dbReference type="ARBA" id="ARBA00022989"/>
    </source>
</evidence>
<dbReference type="InterPro" id="IPR050790">
    <property type="entry name" value="ExbB/TolQ_transport"/>
</dbReference>
<keyword evidence="3 7" id="KW-0812">Transmembrane</keyword>